<evidence type="ECO:0000256" key="1">
    <source>
        <dbReference type="SAM" id="Coils"/>
    </source>
</evidence>
<protein>
    <submittedName>
        <fullName evidence="4">LANO_0H20274g1_1</fullName>
    </submittedName>
</protein>
<feature type="compositionally biased region" description="Polar residues" evidence="2">
    <location>
        <begin position="95"/>
        <end position="111"/>
    </location>
</feature>
<proteinExistence type="predicted"/>
<feature type="region of interest" description="Disordered" evidence="2">
    <location>
        <begin position="241"/>
        <end position="260"/>
    </location>
</feature>
<dbReference type="EMBL" id="LT598447">
    <property type="protein sequence ID" value="SCV06017.1"/>
    <property type="molecule type" value="Genomic_DNA"/>
</dbReference>
<dbReference type="GO" id="GO:0000978">
    <property type="term" value="F:RNA polymerase II cis-regulatory region sequence-specific DNA binding"/>
    <property type="evidence" value="ECO:0007669"/>
    <property type="project" value="TreeGrafter"/>
</dbReference>
<accession>A0A1G4KNM9</accession>
<dbReference type="AlphaFoldDB" id="A0A1G4KNM9"/>
<dbReference type="OrthoDB" id="428577at2759"/>
<evidence type="ECO:0000256" key="2">
    <source>
        <dbReference type="SAM" id="MobiDB-lite"/>
    </source>
</evidence>
<evidence type="ECO:0000313" key="5">
    <source>
        <dbReference type="Proteomes" id="UP000189911"/>
    </source>
</evidence>
<sequence length="372" mass="41925">MHPPVPSSQMTSDCSRALELMKEKIEVLEHQVETFRVQLRHEKSERESFQIQVGKRLRNILGEFNIREVEHAVLQDEHMRDFGEVSALLDATDSSVNSVSSTAQRTPTATTPKEDNSYLADAIENEQKLTFAGLTDLSSATNQDPNSNLNTRITTPYPQNVLSSLILKDYEQNSNAEDITSLINDAMAQNLEKRTLSNDFLLAQPQRARTGNGTVDATQSFGFTPNSSTRQIPLLPLRLNTPATPNLRPSGGPSSPASQLGERDILEKWGIRFSEKYTTISEVWNEYHRIGSKGVSIRSLERSFSTRWRSNLRKNVKKKYSRRLIIIRAIETGIKKGRTIDECIAILETFLTEAKKPVSHLYRKANLPAELT</sequence>
<dbReference type="InterPro" id="IPR052146">
    <property type="entry name" value="HOT1"/>
</dbReference>
<organism evidence="4 5">
    <name type="scientific">Lachancea nothofagi CBS 11611</name>
    <dbReference type="NCBI Taxonomy" id="1266666"/>
    <lineage>
        <taxon>Eukaryota</taxon>
        <taxon>Fungi</taxon>
        <taxon>Dikarya</taxon>
        <taxon>Ascomycota</taxon>
        <taxon>Saccharomycotina</taxon>
        <taxon>Saccharomycetes</taxon>
        <taxon>Saccharomycetales</taxon>
        <taxon>Saccharomycetaceae</taxon>
        <taxon>Lachancea</taxon>
    </lineage>
</organism>
<evidence type="ECO:0000313" key="4">
    <source>
        <dbReference type="EMBL" id="SCV06017.1"/>
    </source>
</evidence>
<dbReference type="InterPro" id="IPR022210">
    <property type="entry name" value="TF_GCR1-like"/>
</dbReference>
<gene>
    <name evidence="4" type="ORF">LANO_0H20274G</name>
</gene>
<feature type="domain" description="Transcription activator GCR1-like" evidence="3">
    <location>
        <begin position="271"/>
        <end position="349"/>
    </location>
</feature>
<keyword evidence="1" id="KW-0175">Coiled coil</keyword>
<name>A0A1G4KNM9_9SACH</name>
<feature type="region of interest" description="Disordered" evidence="2">
    <location>
        <begin position="95"/>
        <end position="114"/>
    </location>
</feature>
<dbReference type="PANTHER" id="PTHR37784:SF4">
    <property type="entry name" value="TRANSCRIPTION FACTOR-LIKE PROTEIN EUC1"/>
    <property type="match status" value="1"/>
</dbReference>
<evidence type="ECO:0000259" key="3">
    <source>
        <dbReference type="Pfam" id="PF12550"/>
    </source>
</evidence>
<dbReference type="GO" id="GO:0000981">
    <property type="term" value="F:DNA-binding transcription factor activity, RNA polymerase II-specific"/>
    <property type="evidence" value="ECO:0007669"/>
    <property type="project" value="TreeGrafter"/>
</dbReference>
<dbReference type="Proteomes" id="UP000189911">
    <property type="component" value="Chromosome H"/>
</dbReference>
<dbReference type="Pfam" id="PF12550">
    <property type="entry name" value="GCR1_C"/>
    <property type="match status" value="1"/>
</dbReference>
<dbReference type="PANTHER" id="PTHR37784">
    <property type="entry name" value="PROTEIN MSN1"/>
    <property type="match status" value="1"/>
</dbReference>
<dbReference type="GO" id="GO:0060963">
    <property type="term" value="P:positive regulation of ribosomal protein gene transcription by RNA polymerase II"/>
    <property type="evidence" value="ECO:0007669"/>
    <property type="project" value="TreeGrafter"/>
</dbReference>
<reference evidence="5" key="1">
    <citation type="submission" date="2016-03" db="EMBL/GenBank/DDBJ databases">
        <authorList>
            <person name="Devillers Hugo."/>
        </authorList>
    </citation>
    <scope>NUCLEOTIDE SEQUENCE [LARGE SCALE GENOMIC DNA]</scope>
</reference>
<feature type="coiled-coil region" evidence="1">
    <location>
        <begin position="18"/>
        <end position="45"/>
    </location>
</feature>
<keyword evidence="5" id="KW-1185">Reference proteome</keyword>